<name>A0ABW2YU18_9SPHI</name>
<comment type="caution">
    <text evidence="2">The sequence shown here is derived from an EMBL/GenBank/DDBJ whole genome shotgun (WGS) entry which is preliminary data.</text>
</comment>
<dbReference type="Proteomes" id="UP001596958">
    <property type="component" value="Unassembled WGS sequence"/>
</dbReference>
<feature type="chain" id="PRO_5046832921" description="DUF306 domain-containing protein" evidence="1">
    <location>
        <begin position="22"/>
        <end position="141"/>
    </location>
</feature>
<dbReference type="RefSeq" id="WP_377096575.1">
    <property type="nucleotide sequence ID" value="NZ_JBHTHU010000001.1"/>
</dbReference>
<gene>
    <name evidence="2" type="ORF">ACFQZS_01425</name>
</gene>
<evidence type="ECO:0000313" key="3">
    <source>
        <dbReference type="Proteomes" id="UP001596958"/>
    </source>
</evidence>
<evidence type="ECO:0008006" key="4">
    <source>
        <dbReference type="Google" id="ProtNLM"/>
    </source>
</evidence>
<evidence type="ECO:0000256" key="1">
    <source>
        <dbReference type="SAM" id="SignalP"/>
    </source>
</evidence>
<evidence type="ECO:0000313" key="2">
    <source>
        <dbReference type="EMBL" id="MFD0748782.1"/>
    </source>
</evidence>
<accession>A0ABW2YU18</accession>
<proteinExistence type="predicted"/>
<keyword evidence="1" id="KW-0732">Signal</keyword>
<feature type="signal peptide" evidence="1">
    <location>
        <begin position="1"/>
        <end position="21"/>
    </location>
</feature>
<sequence>MMKKLICLLPLLIFIAGCVKTNIDQPEPLVPYGTFAGKFTRTYIDPATSAKTTVTANIQLVMSDTGFILTSDADAVHANGMGDYLGNETTIEFKDSNNPTTGPPPTKSYLNGVFNYAYDGYNFRIFKVSGDDTYDYLFTKK</sequence>
<protein>
    <recommendedName>
        <fullName evidence="4">DUF306 domain-containing protein</fullName>
    </recommendedName>
</protein>
<keyword evidence="3" id="KW-1185">Reference proteome</keyword>
<organism evidence="2 3">
    <name type="scientific">Mucilaginibacter calamicampi</name>
    <dbReference type="NCBI Taxonomy" id="1302352"/>
    <lineage>
        <taxon>Bacteria</taxon>
        <taxon>Pseudomonadati</taxon>
        <taxon>Bacteroidota</taxon>
        <taxon>Sphingobacteriia</taxon>
        <taxon>Sphingobacteriales</taxon>
        <taxon>Sphingobacteriaceae</taxon>
        <taxon>Mucilaginibacter</taxon>
    </lineage>
</organism>
<reference evidence="3" key="1">
    <citation type="journal article" date="2019" name="Int. J. Syst. Evol. Microbiol.">
        <title>The Global Catalogue of Microorganisms (GCM) 10K type strain sequencing project: providing services to taxonomists for standard genome sequencing and annotation.</title>
        <authorList>
            <consortium name="The Broad Institute Genomics Platform"/>
            <consortium name="The Broad Institute Genome Sequencing Center for Infectious Disease"/>
            <person name="Wu L."/>
            <person name="Ma J."/>
        </authorList>
    </citation>
    <scope>NUCLEOTIDE SEQUENCE [LARGE SCALE GENOMIC DNA]</scope>
    <source>
        <strain evidence="3">CCUG 63418</strain>
    </source>
</reference>
<dbReference type="EMBL" id="JBHTHU010000001">
    <property type="protein sequence ID" value="MFD0748782.1"/>
    <property type="molecule type" value="Genomic_DNA"/>
</dbReference>
<dbReference type="PROSITE" id="PS51257">
    <property type="entry name" value="PROKAR_LIPOPROTEIN"/>
    <property type="match status" value="1"/>
</dbReference>